<dbReference type="EMBL" id="CAJNOK010041196">
    <property type="protein sequence ID" value="CAF1556308.1"/>
    <property type="molecule type" value="Genomic_DNA"/>
</dbReference>
<dbReference type="AlphaFoldDB" id="A0A8S2FTR0"/>
<organism evidence="1 3">
    <name type="scientific">Didymodactylos carnosus</name>
    <dbReference type="NCBI Taxonomy" id="1234261"/>
    <lineage>
        <taxon>Eukaryota</taxon>
        <taxon>Metazoa</taxon>
        <taxon>Spiralia</taxon>
        <taxon>Gnathifera</taxon>
        <taxon>Rotifera</taxon>
        <taxon>Eurotatoria</taxon>
        <taxon>Bdelloidea</taxon>
        <taxon>Philodinida</taxon>
        <taxon>Philodinidae</taxon>
        <taxon>Didymodactylos</taxon>
    </lineage>
</organism>
<name>A0A8S2FTR0_9BILA</name>
<sequence>TSNEEAGFEKLYRQWGIDKYIDQGLTERFYFISTNQNNCFIKLEENGLLAYDLK</sequence>
<dbReference type="Proteomes" id="UP000682733">
    <property type="component" value="Unassembled WGS sequence"/>
</dbReference>
<evidence type="ECO:0000313" key="3">
    <source>
        <dbReference type="Proteomes" id="UP000677228"/>
    </source>
</evidence>
<evidence type="ECO:0000313" key="2">
    <source>
        <dbReference type="EMBL" id="CAF4347304.1"/>
    </source>
</evidence>
<dbReference type="Proteomes" id="UP000677228">
    <property type="component" value="Unassembled WGS sequence"/>
</dbReference>
<proteinExistence type="predicted"/>
<dbReference type="EMBL" id="CAJOBA010063744">
    <property type="protein sequence ID" value="CAF4347304.1"/>
    <property type="molecule type" value="Genomic_DNA"/>
</dbReference>
<accession>A0A8S2FTR0</accession>
<gene>
    <name evidence="1" type="ORF">OVA965_LOCUS39568</name>
    <name evidence="2" type="ORF">TMI583_LOCUS40892</name>
</gene>
<comment type="caution">
    <text evidence="1">The sequence shown here is derived from an EMBL/GenBank/DDBJ whole genome shotgun (WGS) entry which is preliminary data.</text>
</comment>
<feature type="non-terminal residue" evidence="1">
    <location>
        <position position="1"/>
    </location>
</feature>
<reference evidence="1" key="1">
    <citation type="submission" date="2021-02" db="EMBL/GenBank/DDBJ databases">
        <authorList>
            <person name="Nowell W R."/>
        </authorList>
    </citation>
    <scope>NUCLEOTIDE SEQUENCE</scope>
</reference>
<feature type="non-terminal residue" evidence="1">
    <location>
        <position position="54"/>
    </location>
</feature>
<evidence type="ECO:0000313" key="1">
    <source>
        <dbReference type="EMBL" id="CAF1556308.1"/>
    </source>
</evidence>
<protein>
    <submittedName>
        <fullName evidence="1">Uncharacterized protein</fullName>
    </submittedName>
</protein>